<comment type="caution">
    <text evidence="1">The sequence shown here is derived from an EMBL/GenBank/DDBJ whole genome shotgun (WGS) entry which is preliminary data.</text>
</comment>
<dbReference type="EMBL" id="VDEM01000011">
    <property type="protein sequence ID" value="KAF0824689.1"/>
    <property type="molecule type" value="Genomic_DNA"/>
</dbReference>
<gene>
    <name evidence="1" type="ORF">KIS1582_1452</name>
</gene>
<dbReference type="Proteomes" id="UP000465778">
    <property type="component" value="Unassembled WGS sequence"/>
</dbReference>
<reference evidence="1 2" key="1">
    <citation type="journal article" date="2020" name="G3 (Bethesda)">
        <title>Whole Genome Sequencing and Comparative Genomics of Two Nematicidal Bacillus Strains Reveals a Wide Range of Possible Virulence Factors.</title>
        <authorList>
            <person name="Susic N."/>
            <person name="Janezic S."/>
            <person name="Rupnik M."/>
            <person name="Geric Stare B."/>
        </authorList>
    </citation>
    <scope>NUCLEOTIDE SEQUENCE [LARGE SCALE GENOMIC DNA]</scope>
    <source>
        <strain evidence="1 2">I-1582</strain>
    </source>
</reference>
<name>A0A800MYB1_CYTFI</name>
<evidence type="ECO:0000313" key="1">
    <source>
        <dbReference type="EMBL" id="KAF0824689.1"/>
    </source>
</evidence>
<sequence length="38" mass="4452">MAFLWFILFIIHSLNRYKGVCKGEINIISFLAYVSDQT</sequence>
<organism evidence="1 2">
    <name type="scientific">Cytobacillus firmus</name>
    <name type="common">Bacillus firmus</name>
    <dbReference type="NCBI Taxonomy" id="1399"/>
    <lineage>
        <taxon>Bacteria</taxon>
        <taxon>Bacillati</taxon>
        <taxon>Bacillota</taxon>
        <taxon>Bacilli</taxon>
        <taxon>Bacillales</taxon>
        <taxon>Bacillaceae</taxon>
        <taxon>Cytobacillus</taxon>
    </lineage>
</organism>
<proteinExistence type="predicted"/>
<dbReference type="AlphaFoldDB" id="A0A800MYB1"/>
<evidence type="ECO:0000313" key="2">
    <source>
        <dbReference type="Proteomes" id="UP000465778"/>
    </source>
</evidence>
<protein>
    <submittedName>
        <fullName evidence="1">Uncharacterized protein</fullName>
    </submittedName>
</protein>
<accession>A0A800MYB1</accession>